<dbReference type="KEGG" id="bbet:F8237_03460"/>
<evidence type="ECO:0000256" key="1">
    <source>
        <dbReference type="SAM" id="MobiDB-lite"/>
    </source>
</evidence>
<evidence type="ECO:0000313" key="2">
    <source>
        <dbReference type="EMBL" id="QFI71507.1"/>
    </source>
</evidence>
<reference evidence="3" key="1">
    <citation type="submission" date="2019-10" db="EMBL/GenBank/DDBJ databases">
        <title>Complete Genome Sequence of Bradyrhizobium betae type strain PL7HG1T.</title>
        <authorList>
            <person name="Bromfield E.S.P."/>
            <person name="Cloutier S."/>
        </authorList>
    </citation>
    <scope>NUCLEOTIDE SEQUENCE [LARGE SCALE GENOMIC DNA]</scope>
    <source>
        <strain evidence="3">PL7HG1</strain>
    </source>
</reference>
<dbReference type="Proteomes" id="UP000325641">
    <property type="component" value="Chromosome"/>
</dbReference>
<dbReference type="AlphaFoldDB" id="A0A5P6NZG4"/>
<organism evidence="2 3">
    <name type="scientific">Bradyrhizobium betae</name>
    <dbReference type="NCBI Taxonomy" id="244734"/>
    <lineage>
        <taxon>Bacteria</taxon>
        <taxon>Pseudomonadati</taxon>
        <taxon>Pseudomonadota</taxon>
        <taxon>Alphaproteobacteria</taxon>
        <taxon>Hyphomicrobiales</taxon>
        <taxon>Nitrobacteraceae</taxon>
        <taxon>Bradyrhizobium</taxon>
    </lineage>
</organism>
<sequence>MTDITCCAGCGHSLVPMLTRKGSTEFSCLWCEGIDARAMDMAKWADSPTGKPQRSSAAHPPSRLPPN</sequence>
<evidence type="ECO:0000313" key="3">
    <source>
        <dbReference type="Proteomes" id="UP000325641"/>
    </source>
</evidence>
<dbReference type="EMBL" id="CP044543">
    <property type="protein sequence ID" value="QFI71507.1"/>
    <property type="molecule type" value="Genomic_DNA"/>
</dbReference>
<accession>A0A5P6NZG4</accession>
<feature type="region of interest" description="Disordered" evidence="1">
    <location>
        <begin position="44"/>
        <end position="67"/>
    </location>
</feature>
<name>A0A5P6NZG4_9BRAD</name>
<protein>
    <submittedName>
        <fullName evidence="2">Uncharacterized protein</fullName>
    </submittedName>
</protein>
<proteinExistence type="predicted"/>
<gene>
    <name evidence="2" type="ORF">F8237_03460</name>
</gene>